<dbReference type="GO" id="GO:0050804">
    <property type="term" value="P:modulation of chemical synaptic transmission"/>
    <property type="evidence" value="ECO:0000318"/>
    <property type="project" value="GO_Central"/>
</dbReference>
<evidence type="ECO:0000256" key="8">
    <source>
        <dbReference type="ARBA" id="ARBA00023136"/>
    </source>
</evidence>
<dbReference type="InterPro" id="IPR001828">
    <property type="entry name" value="ANF_lig-bd_rcpt"/>
</dbReference>
<keyword evidence="4" id="KW-0732">Signal</keyword>
<evidence type="ECO:0000313" key="22">
    <source>
        <dbReference type="EnsemblMetazoa" id="HelroP67729"/>
    </source>
</evidence>
<dbReference type="STRING" id="6412.T1FZ46"/>
<dbReference type="GO" id="GO:0098839">
    <property type="term" value="C:postsynaptic density membrane"/>
    <property type="evidence" value="ECO:0000318"/>
    <property type="project" value="GO_Central"/>
</dbReference>
<feature type="transmembrane region" description="Helical" evidence="18">
    <location>
        <begin position="596"/>
        <end position="618"/>
    </location>
</feature>
<evidence type="ECO:0000256" key="9">
    <source>
        <dbReference type="ARBA" id="ARBA00023170"/>
    </source>
</evidence>
<evidence type="ECO:0000256" key="13">
    <source>
        <dbReference type="ARBA" id="ARBA00023303"/>
    </source>
</evidence>
<dbReference type="OMA" id="QNELANG"/>
<dbReference type="InterPro" id="IPR001508">
    <property type="entry name" value="Iono_Glu_rcpt_met"/>
</dbReference>
<dbReference type="SUPFAM" id="SSF81324">
    <property type="entry name" value="Voltage-gated potassium channels"/>
    <property type="match status" value="1"/>
</dbReference>
<evidence type="ECO:0000256" key="15">
    <source>
        <dbReference type="PIRSR" id="PIRSR601508-1"/>
    </source>
</evidence>
<dbReference type="SUPFAM" id="SSF53822">
    <property type="entry name" value="Periplasmic binding protein-like I"/>
    <property type="match status" value="1"/>
</dbReference>
<keyword evidence="8 18" id="KW-0472">Membrane</keyword>
<evidence type="ECO:0000256" key="1">
    <source>
        <dbReference type="ARBA" id="ARBA00022448"/>
    </source>
</evidence>
<evidence type="ECO:0000259" key="19">
    <source>
        <dbReference type="SMART" id="SM00079"/>
    </source>
</evidence>
<feature type="transmembrane region" description="Helical" evidence="18">
    <location>
        <begin position="325"/>
        <end position="347"/>
    </location>
</feature>
<evidence type="ECO:0000259" key="20">
    <source>
        <dbReference type="SMART" id="SM00918"/>
    </source>
</evidence>
<dbReference type="SMART" id="SM00918">
    <property type="entry name" value="Lig_chan-Glu_bd"/>
    <property type="match status" value="1"/>
</dbReference>
<keyword evidence="5 18" id="KW-1133">Transmembrane helix</keyword>
<keyword evidence="1" id="KW-0813">Transport</keyword>
<reference evidence="21 23" key="2">
    <citation type="journal article" date="2013" name="Nature">
        <title>Insights into bilaterian evolution from three spiralian genomes.</title>
        <authorList>
            <person name="Simakov O."/>
            <person name="Marletaz F."/>
            <person name="Cho S.J."/>
            <person name="Edsinger-Gonzales E."/>
            <person name="Havlak P."/>
            <person name="Hellsten U."/>
            <person name="Kuo D.H."/>
            <person name="Larsson T."/>
            <person name="Lv J."/>
            <person name="Arendt D."/>
            <person name="Savage R."/>
            <person name="Osoegawa K."/>
            <person name="de Jong P."/>
            <person name="Grimwood J."/>
            <person name="Chapman J.A."/>
            <person name="Shapiro H."/>
            <person name="Aerts A."/>
            <person name="Otillar R.P."/>
            <person name="Terry A.Y."/>
            <person name="Boore J.L."/>
            <person name="Grigoriev I.V."/>
            <person name="Lindberg D.R."/>
            <person name="Seaver E.C."/>
            <person name="Weisblat D.A."/>
            <person name="Putnam N.H."/>
            <person name="Rokhsar D.S."/>
        </authorList>
    </citation>
    <scope>NUCLEOTIDE SEQUENCE</scope>
</reference>
<feature type="binding site" evidence="15">
    <location>
        <position position="278"/>
    </location>
    <ligand>
        <name>L-glutamate</name>
        <dbReference type="ChEBI" id="CHEBI:29985"/>
    </ligand>
</feature>
<feature type="binding site" evidence="15">
    <location>
        <position position="285"/>
    </location>
    <ligand>
        <name>L-glutamate</name>
        <dbReference type="ChEBI" id="CHEBI:29985"/>
    </ligand>
</feature>
<dbReference type="RefSeq" id="XP_009025129.1">
    <property type="nucleotide sequence ID" value="XM_009026881.1"/>
</dbReference>
<dbReference type="Pfam" id="PF00060">
    <property type="entry name" value="Lig_chan"/>
    <property type="match status" value="1"/>
</dbReference>
<reference evidence="22" key="3">
    <citation type="submission" date="2015-06" db="UniProtKB">
        <authorList>
            <consortium name="EnsemblMetazoa"/>
        </authorList>
    </citation>
    <scope>IDENTIFICATION</scope>
</reference>
<feature type="domain" description="Ionotropic glutamate receptor L-glutamate and glycine-binding" evidence="20">
    <location>
        <begin position="205"/>
        <end position="269"/>
    </location>
</feature>
<feature type="binding site" evidence="15">
    <location>
        <position position="457"/>
    </location>
    <ligand>
        <name>L-glutamate</name>
        <dbReference type="ChEBI" id="CHEBI:29985"/>
    </ligand>
</feature>
<evidence type="ECO:0008006" key="24">
    <source>
        <dbReference type="Google" id="ProtNLM"/>
    </source>
</evidence>
<name>T1FZ46_HELRO</name>
<keyword evidence="2" id="KW-1003">Cell membrane</keyword>
<dbReference type="InParanoid" id="T1FZ46"/>
<dbReference type="Pfam" id="PF10613">
    <property type="entry name" value="Lig_chan-Glu_bd"/>
    <property type="match status" value="1"/>
</dbReference>
<feature type="disulfide bond" evidence="17">
    <location>
        <begin position="519"/>
        <end position="574"/>
    </location>
</feature>
<proteinExistence type="predicted"/>
<dbReference type="InterPro" id="IPR001320">
    <property type="entry name" value="Iontro_rcpt_C"/>
</dbReference>
<evidence type="ECO:0000256" key="14">
    <source>
        <dbReference type="ARBA" id="ARBA00034104"/>
    </source>
</evidence>
<feature type="site" description="Crucial to convey clamshell closure to channel opening" evidence="16">
    <location>
        <position position="435"/>
    </location>
</feature>
<feature type="binding site" evidence="15">
    <location>
        <position position="456"/>
    </location>
    <ligand>
        <name>L-glutamate</name>
        <dbReference type="ChEBI" id="CHEBI:29985"/>
    </ligand>
</feature>
<evidence type="ECO:0000256" key="18">
    <source>
        <dbReference type="SAM" id="Phobius"/>
    </source>
</evidence>
<reference evidence="23" key="1">
    <citation type="submission" date="2012-12" db="EMBL/GenBank/DDBJ databases">
        <authorList>
            <person name="Hellsten U."/>
            <person name="Grimwood J."/>
            <person name="Chapman J.A."/>
            <person name="Shapiro H."/>
            <person name="Aerts A."/>
            <person name="Otillar R.P."/>
            <person name="Terry A.Y."/>
            <person name="Boore J.L."/>
            <person name="Simakov O."/>
            <person name="Marletaz F."/>
            <person name="Cho S.-J."/>
            <person name="Edsinger-Gonzales E."/>
            <person name="Havlak P."/>
            <person name="Kuo D.-H."/>
            <person name="Larsson T."/>
            <person name="Lv J."/>
            <person name="Arendt D."/>
            <person name="Savage R."/>
            <person name="Osoegawa K."/>
            <person name="de Jong P."/>
            <person name="Lindberg D.R."/>
            <person name="Seaver E.C."/>
            <person name="Weisblat D.A."/>
            <person name="Putnam N.H."/>
            <person name="Grigoriev I.V."/>
            <person name="Rokhsar D.S."/>
        </authorList>
    </citation>
    <scope>NUCLEOTIDE SEQUENCE</scope>
</reference>
<dbReference type="FunFam" id="3.40.190.10:FF:000001">
    <property type="entry name" value="Glutamate receptor ionotropic, kainate 2"/>
    <property type="match status" value="1"/>
</dbReference>
<evidence type="ECO:0000256" key="7">
    <source>
        <dbReference type="ARBA" id="ARBA00023065"/>
    </source>
</evidence>
<dbReference type="EMBL" id="AMQM01001343">
    <property type="status" value="NOT_ANNOTATED_CDS"/>
    <property type="molecule type" value="Genomic_DNA"/>
</dbReference>
<feature type="binding site" evidence="15">
    <location>
        <position position="280"/>
    </location>
    <ligand>
        <name>L-glutamate</name>
        <dbReference type="ChEBI" id="CHEBI:29985"/>
    </ligand>
</feature>
<dbReference type="GO" id="GO:1904315">
    <property type="term" value="F:transmitter-gated monoatomic ion channel activity involved in regulation of postsynaptic membrane potential"/>
    <property type="evidence" value="ECO:0000318"/>
    <property type="project" value="GO_Central"/>
</dbReference>
<dbReference type="GO" id="GO:0035249">
    <property type="term" value="P:synaptic transmission, glutamatergic"/>
    <property type="evidence" value="ECO:0000318"/>
    <property type="project" value="GO_Central"/>
</dbReference>
<feature type="site" description="Interaction with the cone snail toxin Con-ikot-ikot" evidence="16">
    <location>
        <position position="462"/>
    </location>
</feature>
<keyword evidence="13" id="KW-0407">Ion channel</keyword>
<dbReference type="FunFam" id="3.40.190.10:FF:000087">
    <property type="entry name" value="glutamate receptor 4 isoform X2"/>
    <property type="match status" value="1"/>
</dbReference>
<gene>
    <name evidence="22" type="primary">20214094</name>
    <name evidence="21" type="ORF">HELRODRAFT_67729</name>
</gene>
<evidence type="ECO:0000256" key="6">
    <source>
        <dbReference type="ARBA" id="ARBA00023018"/>
    </source>
</evidence>
<comment type="subcellular location">
    <subcellularLocation>
        <location evidence="14">Postsynaptic cell membrane</location>
        <topology evidence="14">Multi-pass membrane protein</topology>
    </subcellularLocation>
</comment>
<accession>T1FZ46</accession>
<dbReference type="InterPro" id="IPR028082">
    <property type="entry name" value="Peripla_BP_I"/>
</dbReference>
<evidence type="ECO:0000256" key="5">
    <source>
        <dbReference type="ARBA" id="ARBA00022989"/>
    </source>
</evidence>
<dbReference type="eggNOG" id="KOG1054">
    <property type="taxonomic scope" value="Eukaryota"/>
</dbReference>
<evidence type="ECO:0000256" key="2">
    <source>
        <dbReference type="ARBA" id="ARBA00022475"/>
    </source>
</evidence>
<evidence type="ECO:0000256" key="17">
    <source>
        <dbReference type="PIRSR" id="PIRSR601508-3"/>
    </source>
</evidence>
<dbReference type="GO" id="GO:0008066">
    <property type="term" value="F:glutamate receptor activity"/>
    <property type="evidence" value="ECO:0000318"/>
    <property type="project" value="GO_Central"/>
</dbReference>
<keyword evidence="17" id="KW-1015">Disulfide bond</keyword>
<dbReference type="AlphaFoldDB" id="T1FZ46"/>
<evidence type="ECO:0000313" key="23">
    <source>
        <dbReference type="Proteomes" id="UP000015101"/>
    </source>
</evidence>
<keyword evidence="23" id="KW-1185">Reference proteome</keyword>
<evidence type="ECO:0000256" key="10">
    <source>
        <dbReference type="ARBA" id="ARBA00023180"/>
    </source>
</evidence>
<keyword evidence="10" id="KW-0325">Glycoprotein</keyword>
<dbReference type="GeneID" id="20214094"/>
<dbReference type="Gene3D" id="1.10.287.70">
    <property type="match status" value="1"/>
</dbReference>
<dbReference type="InterPro" id="IPR019594">
    <property type="entry name" value="Glu/Gly-bd"/>
</dbReference>
<evidence type="ECO:0000256" key="12">
    <source>
        <dbReference type="ARBA" id="ARBA00023286"/>
    </source>
</evidence>
<dbReference type="SMART" id="SM00079">
    <property type="entry name" value="PBPe"/>
    <property type="match status" value="1"/>
</dbReference>
<dbReference type="EnsemblMetazoa" id="HelroT67729">
    <property type="protein sequence ID" value="HelroP67729"/>
    <property type="gene ID" value="HelroG67729"/>
</dbReference>
<sequence>QIQAVGMNRGGYHYLLGGLAIDEIDIDDFKHGGVNITGFLLINRSDIKIDLAQRDWAKLGEGPILKLEPALAMDAISILTNAFSNMLQLNNDEFSDVFRRNYNFGDQKVDACMGNVTGPWIKGASIARHLKELTYPGLTGYISFDRWGYRKDYMLGVYELSLNNGLKQVCCTGVPDDTPTAADLKPLAVNRTRIVTTIIVTATSTATTSDPSSQQAIGANKFEGYCAELTATLAQKVGFNYELRLVADEKYGAKTDNGTWNGMVGELTTKVADLAIAPLTISSIRERVIDFSKPFMNLGISIMIKKPEKQKPGVFSFMDPLAYDIWACIVISYLAVSFVLFLVSRFSPYEWQTDDNNNTNYDNSKDIGYTNDFTILNSLWFSLAAFMRQGCDISPRSLSGRVVGSAWWFFTLIIISSYTANLAAFLTVERMLTPIESADDLSQQTEILYGTLEAGSTKDFFKNSKILIYMNMWQFMSTHPDVFVKTTEDGVSRVRNSKGKYAFLLESTMNDYYNQKKPCNTMKVGSDLDSKGYGVATPIGSDLREPIGLAILQLLESSYLQKLHKKWWYDKGECIPEDTKGGSSTQSALTLSNVAGIFYILIGGLGLSMLTSLLEFIYKSKREILKQKVNGYIFCLKFVQHLQASIRSFHTNSKYLKKI</sequence>
<keyword evidence="7" id="KW-0406">Ion transport</keyword>
<dbReference type="Gene3D" id="3.40.50.2300">
    <property type="match status" value="2"/>
</dbReference>
<dbReference type="Gene3D" id="3.40.190.10">
    <property type="entry name" value="Periplasmic binding protein-like II"/>
    <property type="match status" value="2"/>
</dbReference>
<evidence type="ECO:0000256" key="11">
    <source>
        <dbReference type="ARBA" id="ARBA00023257"/>
    </source>
</evidence>
<dbReference type="Proteomes" id="UP000015101">
    <property type="component" value="Unassembled WGS sequence"/>
</dbReference>
<keyword evidence="9" id="KW-0675">Receptor</keyword>
<organism evidence="22 23">
    <name type="scientific">Helobdella robusta</name>
    <name type="common">Californian leech</name>
    <dbReference type="NCBI Taxonomy" id="6412"/>
    <lineage>
        <taxon>Eukaryota</taxon>
        <taxon>Metazoa</taxon>
        <taxon>Spiralia</taxon>
        <taxon>Lophotrochozoa</taxon>
        <taxon>Annelida</taxon>
        <taxon>Clitellata</taxon>
        <taxon>Hirudinea</taxon>
        <taxon>Rhynchobdellida</taxon>
        <taxon>Glossiphoniidae</taxon>
        <taxon>Helobdella</taxon>
    </lineage>
</organism>
<dbReference type="EMBL" id="KB097495">
    <property type="protein sequence ID" value="ESN96174.1"/>
    <property type="molecule type" value="Genomic_DNA"/>
</dbReference>
<dbReference type="HOGENOM" id="CLU_007257_0_1_1"/>
<dbReference type="KEGG" id="hro:HELRODRAFT_67729"/>
<dbReference type="PRINTS" id="PR00177">
    <property type="entry name" value="NMDARECEPTOR"/>
</dbReference>
<keyword evidence="3 18" id="KW-0812">Transmembrane</keyword>
<evidence type="ECO:0000256" key="16">
    <source>
        <dbReference type="PIRSR" id="PIRSR601508-2"/>
    </source>
</evidence>
<evidence type="ECO:0000313" key="21">
    <source>
        <dbReference type="EMBL" id="ESN96174.1"/>
    </source>
</evidence>
<dbReference type="SUPFAM" id="SSF53850">
    <property type="entry name" value="Periplasmic binding protein-like II"/>
    <property type="match status" value="1"/>
</dbReference>
<dbReference type="GO" id="GO:0005886">
    <property type="term" value="C:plasma membrane"/>
    <property type="evidence" value="ECO:0000318"/>
    <property type="project" value="GO_Central"/>
</dbReference>
<feature type="binding site" evidence="15">
    <location>
        <position position="506"/>
    </location>
    <ligand>
        <name>L-glutamate</name>
        <dbReference type="ChEBI" id="CHEBI:29985"/>
    </ligand>
</feature>
<dbReference type="CTD" id="20214094"/>
<dbReference type="Pfam" id="PF01094">
    <property type="entry name" value="ANF_receptor"/>
    <property type="match status" value="1"/>
</dbReference>
<dbReference type="PANTHER" id="PTHR18966">
    <property type="entry name" value="IONOTROPIC GLUTAMATE RECEPTOR"/>
    <property type="match status" value="1"/>
</dbReference>
<evidence type="ECO:0000256" key="3">
    <source>
        <dbReference type="ARBA" id="ARBA00022692"/>
    </source>
</evidence>
<evidence type="ECO:0000256" key="4">
    <source>
        <dbReference type="ARBA" id="ARBA00022729"/>
    </source>
</evidence>
<dbReference type="InterPro" id="IPR015683">
    <property type="entry name" value="Ionotropic_Glu_rcpt"/>
</dbReference>
<dbReference type="OrthoDB" id="5984008at2759"/>
<protein>
    <recommendedName>
        <fullName evidence="24">Glutamate receptor</fullName>
    </recommendedName>
</protein>
<keyword evidence="11" id="KW-0628">Postsynaptic cell membrane</keyword>
<feature type="domain" description="Ionotropic glutamate receptor C-terminal" evidence="19">
    <location>
        <begin position="192"/>
        <end position="570"/>
    </location>
</feature>
<feature type="transmembrane region" description="Helical" evidence="18">
    <location>
        <begin position="407"/>
        <end position="428"/>
    </location>
</feature>
<dbReference type="FunFam" id="1.10.287.70:FF:000067">
    <property type="entry name" value="glutamate receptor 2 isoform X1"/>
    <property type="match status" value="1"/>
</dbReference>
<keyword evidence="6" id="KW-0770">Synapse</keyword>
<keyword evidence="12" id="KW-1071">Ligand-gated ion channel</keyword>